<evidence type="ECO:0000313" key="11">
    <source>
        <dbReference type="EMBL" id="KAH3892236.1"/>
    </source>
</evidence>
<evidence type="ECO:0000256" key="7">
    <source>
        <dbReference type="ARBA" id="ARBA00023212"/>
    </source>
</evidence>
<feature type="region of interest" description="Disordered" evidence="10">
    <location>
        <begin position="585"/>
        <end position="739"/>
    </location>
</feature>
<feature type="region of interest" description="Disordered" evidence="10">
    <location>
        <begin position="371"/>
        <end position="392"/>
    </location>
</feature>
<organism evidence="11 12">
    <name type="scientific">Dreissena polymorpha</name>
    <name type="common">Zebra mussel</name>
    <name type="synonym">Mytilus polymorpha</name>
    <dbReference type="NCBI Taxonomy" id="45954"/>
    <lineage>
        <taxon>Eukaryota</taxon>
        <taxon>Metazoa</taxon>
        <taxon>Spiralia</taxon>
        <taxon>Lophotrochozoa</taxon>
        <taxon>Mollusca</taxon>
        <taxon>Bivalvia</taxon>
        <taxon>Autobranchia</taxon>
        <taxon>Heteroconchia</taxon>
        <taxon>Euheterodonta</taxon>
        <taxon>Imparidentia</taxon>
        <taxon>Neoheterodontei</taxon>
        <taxon>Myida</taxon>
        <taxon>Dreissenoidea</taxon>
        <taxon>Dreissenidae</taxon>
        <taxon>Dreissena</taxon>
    </lineage>
</organism>
<feature type="compositionally biased region" description="Basic and acidic residues" evidence="10">
    <location>
        <begin position="253"/>
        <end position="282"/>
    </location>
</feature>
<evidence type="ECO:0000256" key="9">
    <source>
        <dbReference type="ARBA" id="ARBA00045771"/>
    </source>
</evidence>
<feature type="region of interest" description="Disordered" evidence="10">
    <location>
        <begin position="406"/>
        <end position="479"/>
    </location>
</feature>
<dbReference type="GO" id="GO:0008017">
    <property type="term" value="F:microtubule binding"/>
    <property type="evidence" value="ECO:0007669"/>
    <property type="project" value="InterPro"/>
</dbReference>
<feature type="compositionally biased region" description="Basic and acidic residues" evidence="10">
    <location>
        <begin position="591"/>
        <end position="603"/>
    </location>
</feature>
<dbReference type="PANTHER" id="PTHR32078:SF1">
    <property type="entry name" value="NUCLEAR PROTEIN MDM1"/>
    <property type="match status" value="1"/>
</dbReference>
<feature type="compositionally biased region" description="Polar residues" evidence="10">
    <location>
        <begin position="28"/>
        <end position="39"/>
    </location>
</feature>
<evidence type="ECO:0000256" key="6">
    <source>
        <dbReference type="ARBA" id="ARBA00022701"/>
    </source>
</evidence>
<gene>
    <name evidence="11" type="ORF">DPMN_016350</name>
</gene>
<evidence type="ECO:0000256" key="10">
    <source>
        <dbReference type="SAM" id="MobiDB-lite"/>
    </source>
</evidence>
<feature type="compositionally biased region" description="Polar residues" evidence="10">
    <location>
        <begin position="216"/>
        <end position="234"/>
    </location>
</feature>
<comment type="caution">
    <text evidence="11">The sequence shown here is derived from an EMBL/GenBank/DDBJ whole genome shotgun (WGS) entry which is preliminary data.</text>
</comment>
<evidence type="ECO:0000256" key="8">
    <source>
        <dbReference type="ARBA" id="ARBA00023242"/>
    </source>
</evidence>
<dbReference type="PANTHER" id="PTHR32078">
    <property type="entry name" value="NUCLEAR PROTEIN MDM1"/>
    <property type="match status" value="1"/>
</dbReference>
<dbReference type="InterPro" id="IPR029136">
    <property type="entry name" value="MDM1"/>
</dbReference>
<evidence type="ECO:0000256" key="1">
    <source>
        <dbReference type="ARBA" id="ARBA00004114"/>
    </source>
</evidence>
<reference evidence="11" key="2">
    <citation type="submission" date="2020-11" db="EMBL/GenBank/DDBJ databases">
        <authorList>
            <person name="McCartney M.A."/>
            <person name="Auch B."/>
            <person name="Kono T."/>
            <person name="Mallez S."/>
            <person name="Becker A."/>
            <person name="Gohl D.M."/>
            <person name="Silverstein K.A.T."/>
            <person name="Koren S."/>
            <person name="Bechman K.B."/>
            <person name="Herman A."/>
            <person name="Abrahante J.E."/>
            <person name="Garbe J."/>
        </authorList>
    </citation>
    <scope>NUCLEOTIDE SEQUENCE</scope>
    <source>
        <strain evidence="11">Duluth1</strain>
        <tissue evidence="11">Whole animal</tissue>
    </source>
</reference>
<feature type="region of interest" description="Disordered" evidence="10">
    <location>
        <begin position="180"/>
        <end position="298"/>
    </location>
</feature>
<name>A0A9D4NCS5_DREPO</name>
<evidence type="ECO:0000256" key="3">
    <source>
        <dbReference type="ARBA" id="ARBA00010494"/>
    </source>
</evidence>
<dbReference type="GO" id="GO:0005634">
    <property type="term" value="C:nucleus"/>
    <property type="evidence" value="ECO:0007669"/>
    <property type="project" value="UniProtKB-SubCell"/>
</dbReference>
<keyword evidence="5" id="KW-0963">Cytoplasm</keyword>
<dbReference type="OrthoDB" id="9999940at2759"/>
<dbReference type="GO" id="GO:0005814">
    <property type="term" value="C:centriole"/>
    <property type="evidence" value="ECO:0007669"/>
    <property type="project" value="UniProtKB-SubCell"/>
</dbReference>
<evidence type="ECO:0000256" key="5">
    <source>
        <dbReference type="ARBA" id="ARBA00022490"/>
    </source>
</evidence>
<dbReference type="GO" id="GO:0005874">
    <property type="term" value="C:microtubule"/>
    <property type="evidence" value="ECO:0007669"/>
    <property type="project" value="UniProtKB-KW"/>
</dbReference>
<dbReference type="EMBL" id="JAIWYP010000001">
    <property type="protein sequence ID" value="KAH3892236.1"/>
    <property type="molecule type" value="Genomic_DNA"/>
</dbReference>
<comment type="subcellular location">
    <subcellularLocation>
        <location evidence="1">Cytoplasm</location>
        <location evidence="1">Cytoskeleton</location>
        <location evidence="1">Microtubule organizing center</location>
        <location evidence="1">Centrosome</location>
        <location evidence="1">Centriole</location>
    </subcellularLocation>
    <subcellularLocation>
        <location evidence="2">Nucleus</location>
    </subcellularLocation>
</comment>
<keyword evidence="12" id="KW-1185">Reference proteome</keyword>
<dbReference type="AlphaFoldDB" id="A0A9D4NCS5"/>
<feature type="compositionally biased region" description="Polar residues" evidence="10">
    <location>
        <begin position="1"/>
        <end position="16"/>
    </location>
</feature>
<dbReference type="Proteomes" id="UP000828390">
    <property type="component" value="Unassembled WGS sequence"/>
</dbReference>
<comment type="function">
    <text evidence="9">Microtubule-binding protein that negatively regulates centriole duplication. Binds to and stabilizes microtubules.</text>
</comment>
<keyword evidence="7" id="KW-0206">Cytoskeleton</keyword>
<feature type="region of interest" description="Disordered" evidence="10">
    <location>
        <begin position="1"/>
        <end position="163"/>
    </location>
</feature>
<comment type="similarity">
    <text evidence="3">Belongs to the MDM1 family.</text>
</comment>
<keyword evidence="6" id="KW-0493">Microtubule</keyword>
<evidence type="ECO:0000313" key="12">
    <source>
        <dbReference type="Proteomes" id="UP000828390"/>
    </source>
</evidence>
<dbReference type="GO" id="GO:0046600">
    <property type="term" value="P:negative regulation of centriole replication"/>
    <property type="evidence" value="ECO:0007669"/>
    <property type="project" value="InterPro"/>
</dbReference>
<sequence>MPAATDSVTAGLSSNKFAGPAMQRKKQTNVYFSSKTATSMEPALQSKKRVEPPFLKTVPAKNDFDGVPLQSRKHVPSPSQKPTPSEPIMQAKKRNHTDFTKTELFKPSNISMDTVNLQSKKRVETPGENKPIQSEPPLQSKRRTPGIQTSMMNGFHDDHGHAADDFMLLGNQDKFSQNVKYKVKPSTYSRDISPPKQMKLQLKENRDPSPSRAPVVNTSQFRQPSTPLAPQRPKVQTEQKQEPAKSSVPQEPKVSKEPKVTISPKRVEQEVRQSRIKDDEAKNLNQAGPVKESQKDKRIEHMNEFAQTNMEKGVADSALEAPSDYALRYKTGISAPRPTKKISEYQKQFQWRSGPPASPLLKAEQDMGPKQVVYNNNPQLSPPKKSVVPKETEYQKQFRAFKLVPVPKEEPAEMPPRKIGKLMKSKSMEDLSPAEIRPAGSAPVVGPNNKRLTQETDQKAPELAPEVPRKKNRQYRSEYNSNYRSPTRFDYVRGSWHGAAPPQLKMSLPEESTRGPVLSNWFAEVIELRRKAQEYRQRALGTHFSREHLVQLMAKQNDLWEASTSTARSTLSALSLESGLNTHKAGAQRLAEVERGPTNRAPREGGSNAATMASEDEGSTGRLSVLEEGADVAPPKRQAWAEVAGQEETGKQTPSSFSDRDESPARPAKVGAQLVSTGNQRPRHHLDRTTPSQDGALIGSSETAKPKRTGKKMVSKSLDSGSVGDNPTPREETPVEHQPLAGQRTYTAFQGDISASPTLGLATRDYHALRDDSASTDRPLVTKYVENRARPRLTPGLLSAIDERFGNTYNKPSQWEGLNVPQAHAEEDVLSTSLQSIASSISLASDTLERARKRKEFWGKK</sequence>
<keyword evidence="8" id="KW-0539">Nucleus</keyword>
<dbReference type="Pfam" id="PF15501">
    <property type="entry name" value="MDM1"/>
    <property type="match status" value="1"/>
</dbReference>
<evidence type="ECO:0000256" key="2">
    <source>
        <dbReference type="ARBA" id="ARBA00004123"/>
    </source>
</evidence>
<accession>A0A9D4NCS5</accession>
<reference evidence="11" key="1">
    <citation type="journal article" date="2019" name="bioRxiv">
        <title>The Genome of the Zebra Mussel, Dreissena polymorpha: A Resource for Invasive Species Research.</title>
        <authorList>
            <person name="McCartney M.A."/>
            <person name="Auch B."/>
            <person name="Kono T."/>
            <person name="Mallez S."/>
            <person name="Zhang Y."/>
            <person name="Obille A."/>
            <person name="Becker A."/>
            <person name="Abrahante J.E."/>
            <person name="Garbe J."/>
            <person name="Badalamenti J.P."/>
            <person name="Herman A."/>
            <person name="Mangelson H."/>
            <person name="Liachko I."/>
            <person name="Sullivan S."/>
            <person name="Sone E.D."/>
            <person name="Koren S."/>
            <person name="Silverstein K.A.T."/>
            <person name="Beckman K.B."/>
            <person name="Gohl D.M."/>
        </authorList>
    </citation>
    <scope>NUCLEOTIDE SEQUENCE</scope>
    <source>
        <strain evidence="11">Duluth1</strain>
        <tissue evidence="11">Whole animal</tissue>
    </source>
</reference>
<protein>
    <recommendedName>
        <fullName evidence="4">Nuclear protein MDM1</fullName>
    </recommendedName>
</protein>
<proteinExistence type="inferred from homology"/>
<evidence type="ECO:0000256" key="4">
    <source>
        <dbReference type="ARBA" id="ARBA00013508"/>
    </source>
</evidence>
<feature type="compositionally biased region" description="Polar residues" evidence="10">
    <location>
        <begin position="108"/>
        <end position="118"/>
    </location>
</feature>